<gene>
    <name evidence="1" type="ORF">IEE83_18600</name>
</gene>
<dbReference type="PROSITE" id="PS00869">
    <property type="entry name" value="RENAL_DIPEPTIDASE_1"/>
    <property type="match status" value="1"/>
</dbReference>
<proteinExistence type="predicted"/>
<dbReference type="SUPFAM" id="SSF51556">
    <property type="entry name" value="Metallo-dependent hydrolases"/>
    <property type="match status" value="1"/>
</dbReference>
<keyword evidence="2" id="KW-1185">Reference proteome</keyword>
<dbReference type="PANTHER" id="PTHR10443:SF12">
    <property type="entry name" value="DIPEPTIDASE"/>
    <property type="match status" value="1"/>
</dbReference>
<evidence type="ECO:0000313" key="2">
    <source>
        <dbReference type="Proteomes" id="UP000634134"/>
    </source>
</evidence>
<dbReference type="PANTHER" id="PTHR10443">
    <property type="entry name" value="MICROSOMAL DIPEPTIDASE"/>
    <property type="match status" value="1"/>
</dbReference>
<dbReference type="PROSITE" id="PS51365">
    <property type="entry name" value="RENAL_DIPEPTIDASE_2"/>
    <property type="match status" value="1"/>
</dbReference>
<name>A0ABR9WEG9_9BACT</name>
<accession>A0ABR9WEG9</accession>
<dbReference type="EMBL" id="JACYGY010000001">
    <property type="protein sequence ID" value="MBE9463897.1"/>
    <property type="molecule type" value="Genomic_DNA"/>
</dbReference>
<protein>
    <submittedName>
        <fullName evidence="1">Membrane dipeptidase</fullName>
    </submittedName>
</protein>
<dbReference type="RefSeq" id="WP_194121995.1">
    <property type="nucleotide sequence ID" value="NZ_JBHSRU010000007.1"/>
</dbReference>
<organism evidence="1 2">
    <name type="scientific">Dyadobacter subterraneus</name>
    <dbReference type="NCBI Taxonomy" id="2773304"/>
    <lineage>
        <taxon>Bacteria</taxon>
        <taxon>Pseudomonadati</taxon>
        <taxon>Bacteroidota</taxon>
        <taxon>Cytophagia</taxon>
        <taxon>Cytophagales</taxon>
        <taxon>Spirosomataceae</taxon>
        <taxon>Dyadobacter</taxon>
    </lineage>
</organism>
<sequence length="426" mass="47689">MKRRDVIKSLTFLPVAGSVFPMQSVLPAPVIKNNPPLTFETKPMPDLHRDAFVMDGHTHVMSRELMLKTDIGQRYADGTVDLPRAKEGGLDAMFFSVYTPENYYPGRFETKNTFRVVNLALDQIKKNHAVIELALTASDIERINKKGKMAAFLDLEGGYDLYGDLDLLRALYKLGLRSMQLTAHSTTNAFIDACNDVHTWGGINDHGKAVIREMNDLGMVINVAHASNEAIIQTAAASRHPVIYSHGGFYKIVDHPRCISDEAAKAIAAKGGVIGVHFGSLFNNPKYWAWQKPNNPIRVQPDPQPKTPRIFTAQITTQTIEEVDKEFAKELPFTYKGTIPDQYWMHVDQLAKVIDYGVQLVGEDHIALGSDLDGGPELPREIKDISDYPQMTMAMQKLGYTDQRIKKILGLNWLRVIRQVTEGNKG</sequence>
<comment type="caution">
    <text evidence="1">The sequence shown here is derived from an EMBL/GenBank/DDBJ whole genome shotgun (WGS) entry which is preliminary data.</text>
</comment>
<dbReference type="InterPro" id="IPR008257">
    <property type="entry name" value="Pept_M19"/>
</dbReference>
<evidence type="ECO:0000313" key="1">
    <source>
        <dbReference type="EMBL" id="MBE9463897.1"/>
    </source>
</evidence>
<dbReference type="Gene3D" id="3.20.20.140">
    <property type="entry name" value="Metal-dependent hydrolases"/>
    <property type="match status" value="1"/>
</dbReference>
<dbReference type="InterPro" id="IPR032466">
    <property type="entry name" value="Metal_Hydrolase"/>
</dbReference>
<dbReference type="InterPro" id="IPR000180">
    <property type="entry name" value="Dipep_AS"/>
</dbReference>
<dbReference type="Pfam" id="PF01244">
    <property type="entry name" value="Peptidase_M19"/>
    <property type="match status" value="1"/>
</dbReference>
<dbReference type="Proteomes" id="UP000634134">
    <property type="component" value="Unassembled WGS sequence"/>
</dbReference>
<reference evidence="2" key="1">
    <citation type="submission" date="2023-07" db="EMBL/GenBank/DDBJ databases">
        <title>Dyadobacter sp. nov 'subterranea' isolated from contaminted grondwater.</title>
        <authorList>
            <person name="Szabo I."/>
            <person name="Al-Omari J."/>
            <person name="Szerdahelyi S.G."/>
            <person name="Rado J."/>
        </authorList>
    </citation>
    <scope>NUCLEOTIDE SEQUENCE [LARGE SCALE GENOMIC DNA]</scope>
    <source>
        <strain evidence="2">UP-52</strain>
    </source>
</reference>